<evidence type="ECO:0000256" key="5">
    <source>
        <dbReference type="ARBA" id="ARBA00022771"/>
    </source>
</evidence>
<keyword evidence="6 12" id="KW-0862">Zinc</keyword>
<feature type="zinc finger region" description="TAZ-type" evidence="12">
    <location>
        <begin position="303"/>
        <end position="394"/>
    </location>
</feature>
<protein>
    <recommendedName>
        <fullName evidence="2">histone acetyltransferase</fullName>
        <ecNumber evidence="2">2.3.1.48</ecNumber>
    </recommendedName>
</protein>
<accession>A0A815MPH1</accession>
<evidence type="ECO:0000259" key="14">
    <source>
        <dbReference type="PROSITE" id="PS50952"/>
    </source>
</evidence>
<evidence type="ECO:0000256" key="3">
    <source>
        <dbReference type="ARBA" id="ARBA00022679"/>
    </source>
</evidence>
<keyword evidence="9" id="KW-0804">Transcription</keyword>
<comment type="caution">
    <text evidence="15">The sequence shown here is derived from an EMBL/GenBank/DDBJ whole genome shotgun (WGS) entry which is preliminary data.</text>
</comment>
<dbReference type="GO" id="GO:0005667">
    <property type="term" value="C:transcription regulator complex"/>
    <property type="evidence" value="ECO:0007669"/>
    <property type="project" value="TreeGrafter"/>
</dbReference>
<proteinExistence type="predicted"/>
<dbReference type="InterPro" id="IPR036529">
    <property type="entry name" value="KIX_dom_sf"/>
</dbReference>
<dbReference type="GO" id="GO:0004402">
    <property type="term" value="F:histone acetyltransferase activity"/>
    <property type="evidence" value="ECO:0007669"/>
    <property type="project" value="InterPro"/>
</dbReference>
<keyword evidence="10" id="KW-0539">Nucleus</keyword>
<sequence>MGYPYCPFVAWPFRKYITERRQENRHFGLHIHCGENVPFADNDAGAYCHFIAHMYIVFRCLRFLQGKLEYGVRVGHGIAFARILSDSMSPFIHRKSSVLLAEMKEHAEHILKNTVFEINITSNEYLLGQALREGDHHQTIRLDALTERGIPIILSTDDDGIWPIDHCPSKYLGHHSLVAEYCRAFSLSLITSHEQLEKMLYNTNRQENDRSHMYRCRRRWRIILLSRIFICDGGAARWLTSVVTTSHFRSLSFCRTSMMNQTSTNLSNDMTATQPQQTVDSDLILNQMITSLSINNPEQQHTDVQRKQFIQKQFVLLLHAQKCQQRENQTINDETTCPNICTLQHCSTMKNVLKHMTKCNDHKTCTIPHCVTSRQIISHWKQCNNSQCPLCQPLKIPSILALLNQITKNNINATNVPITINKEWQRCITQERRQYLVQKIITALIPITTTDAIRDILIIYLTDYARCIENETFEIADSGEEYFHKLAEKIYKFQKELEDPINQNIDFN</sequence>
<dbReference type="SUPFAM" id="SSF57933">
    <property type="entry name" value="TAZ domain"/>
    <property type="match status" value="1"/>
</dbReference>
<dbReference type="InterPro" id="IPR003101">
    <property type="entry name" value="KIX_dom"/>
</dbReference>
<evidence type="ECO:0000256" key="10">
    <source>
        <dbReference type="ARBA" id="ARBA00023242"/>
    </source>
</evidence>
<evidence type="ECO:0000256" key="11">
    <source>
        <dbReference type="ARBA" id="ARBA00048017"/>
    </source>
</evidence>
<dbReference type="Pfam" id="PF02172">
    <property type="entry name" value="KIX"/>
    <property type="match status" value="1"/>
</dbReference>
<dbReference type="InterPro" id="IPR035898">
    <property type="entry name" value="TAZ_dom_sf"/>
</dbReference>
<dbReference type="PANTHER" id="PTHR13808:SF1">
    <property type="entry name" value="HISTONE ACETYLTRANSFERASE"/>
    <property type="match status" value="1"/>
</dbReference>
<dbReference type="SMART" id="SM00551">
    <property type="entry name" value="ZnF_TAZ"/>
    <property type="match status" value="1"/>
</dbReference>
<keyword evidence="3" id="KW-0808">Transferase</keyword>
<organism evidence="15 16">
    <name type="scientific">Rotaria sordida</name>
    <dbReference type="NCBI Taxonomy" id="392033"/>
    <lineage>
        <taxon>Eukaryota</taxon>
        <taxon>Metazoa</taxon>
        <taxon>Spiralia</taxon>
        <taxon>Gnathifera</taxon>
        <taxon>Rotifera</taxon>
        <taxon>Eurotatoria</taxon>
        <taxon>Bdelloidea</taxon>
        <taxon>Philodinida</taxon>
        <taxon>Philodinidae</taxon>
        <taxon>Rotaria</taxon>
    </lineage>
</organism>
<dbReference type="EMBL" id="CAJNOU010004087">
    <property type="protein sequence ID" value="CAF1426061.1"/>
    <property type="molecule type" value="Genomic_DNA"/>
</dbReference>
<dbReference type="GO" id="GO:0003713">
    <property type="term" value="F:transcription coactivator activity"/>
    <property type="evidence" value="ECO:0007669"/>
    <property type="project" value="TreeGrafter"/>
</dbReference>
<dbReference type="Gene3D" id="3.20.20.140">
    <property type="entry name" value="Metal-dependent hydrolases"/>
    <property type="match status" value="1"/>
</dbReference>
<evidence type="ECO:0000256" key="4">
    <source>
        <dbReference type="ARBA" id="ARBA00022723"/>
    </source>
</evidence>
<evidence type="ECO:0000256" key="1">
    <source>
        <dbReference type="ARBA" id="ARBA00004123"/>
    </source>
</evidence>
<dbReference type="GO" id="GO:0008270">
    <property type="term" value="F:zinc ion binding"/>
    <property type="evidence" value="ECO:0007669"/>
    <property type="project" value="UniProtKB-KW"/>
</dbReference>
<comment type="catalytic activity">
    <reaction evidence="11">
        <text>L-lysyl-[protein] + acetyl-CoA = N(6)-acetyl-L-lysyl-[protein] + CoA + H(+)</text>
        <dbReference type="Rhea" id="RHEA:45948"/>
        <dbReference type="Rhea" id="RHEA-COMP:9752"/>
        <dbReference type="Rhea" id="RHEA-COMP:10731"/>
        <dbReference type="ChEBI" id="CHEBI:15378"/>
        <dbReference type="ChEBI" id="CHEBI:29969"/>
        <dbReference type="ChEBI" id="CHEBI:57287"/>
        <dbReference type="ChEBI" id="CHEBI:57288"/>
        <dbReference type="ChEBI" id="CHEBI:61930"/>
        <dbReference type="EC" id="2.3.1.48"/>
    </reaction>
</comment>
<keyword evidence="5 12" id="KW-0863">Zinc-finger</keyword>
<dbReference type="Gene3D" id="1.20.1020.10">
    <property type="entry name" value="TAZ domain"/>
    <property type="match status" value="1"/>
</dbReference>
<dbReference type="AlphaFoldDB" id="A0A815MPH1"/>
<dbReference type="PROSITE" id="PS50134">
    <property type="entry name" value="ZF_TAZ"/>
    <property type="match status" value="1"/>
</dbReference>
<evidence type="ECO:0000313" key="15">
    <source>
        <dbReference type="EMBL" id="CAF1426061.1"/>
    </source>
</evidence>
<dbReference type="PANTHER" id="PTHR13808">
    <property type="entry name" value="CBP/P300-RELATED"/>
    <property type="match status" value="1"/>
</dbReference>
<dbReference type="SUPFAM" id="SSF51556">
    <property type="entry name" value="Metallo-dependent hydrolases"/>
    <property type="match status" value="1"/>
</dbReference>
<comment type="subcellular location">
    <subcellularLocation>
        <location evidence="1">Nucleus</location>
    </subcellularLocation>
</comment>
<dbReference type="Gene3D" id="1.10.246.20">
    <property type="entry name" value="Coactivator CBP, KIX domain"/>
    <property type="match status" value="1"/>
</dbReference>
<dbReference type="EC" id="2.3.1.48" evidence="2"/>
<evidence type="ECO:0000256" key="8">
    <source>
        <dbReference type="ARBA" id="ARBA00023015"/>
    </source>
</evidence>
<feature type="domain" description="KIX" evidence="14">
    <location>
        <begin position="419"/>
        <end position="498"/>
    </location>
</feature>
<evidence type="ECO:0000259" key="13">
    <source>
        <dbReference type="PROSITE" id="PS50134"/>
    </source>
</evidence>
<dbReference type="Pfam" id="PF02135">
    <property type="entry name" value="zf-TAZ"/>
    <property type="match status" value="1"/>
</dbReference>
<feature type="domain" description="TAZ-type" evidence="13">
    <location>
        <begin position="303"/>
        <end position="394"/>
    </location>
</feature>
<dbReference type="Proteomes" id="UP000663889">
    <property type="component" value="Unassembled WGS sequence"/>
</dbReference>
<keyword evidence="7" id="KW-0156">Chromatin regulator</keyword>
<dbReference type="InterPro" id="IPR000197">
    <property type="entry name" value="Znf_TAZ"/>
</dbReference>
<evidence type="ECO:0000256" key="6">
    <source>
        <dbReference type="ARBA" id="ARBA00022833"/>
    </source>
</evidence>
<dbReference type="PROSITE" id="PS50952">
    <property type="entry name" value="KIX"/>
    <property type="match status" value="1"/>
</dbReference>
<dbReference type="SUPFAM" id="SSF47040">
    <property type="entry name" value="Kix domain of CBP (creb binding protein)"/>
    <property type="match status" value="1"/>
</dbReference>
<dbReference type="GO" id="GO:0031490">
    <property type="term" value="F:chromatin DNA binding"/>
    <property type="evidence" value="ECO:0007669"/>
    <property type="project" value="TreeGrafter"/>
</dbReference>
<dbReference type="InterPro" id="IPR013178">
    <property type="entry name" value="Histone_AcTrfase_Rtt109/CBP"/>
</dbReference>
<keyword evidence="4 12" id="KW-0479">Metal-binding</keyword>
<reference evidence="15" key="1">
    <citation type="submission" date="2021-02" db="EMBL/GenBank/DDBJ databases">
        <authorList>
            <person name="Nowell W R."/>
        </authorList>
    </citation>
    <scope>NUCLEOTIDE SEQUENCE</scope>
</reference>
<gene>
    <name evidence="15" type="ORF">SEV965_LOCUS32511</name>
</gene>
<dbReference type="GO" id="GO:0000123">
    <property type="term" value="C:histone acetyltransferase complex"/>
    <property type="evidence" value="ECO:0007669"/>
    <property type="project" value="TreeGrafter"/>
</dbReference>
<evidence type="ECO:0000256" key="2">
    <source>
        <dbReference type="ARBA" id="ARBA00013184"/>
    </source>
</evidence>
<dbReference type="GO" id="GO:0005634">
    <property type="term" value="C:nucleus"/>
    <property type="evidence" value="ECO:0007669"/>
    <property type="project" value="UniProtKB-SubCell"/>
</dbReference>
<evidence type="ECO:0000256" key="7">
    <source>
        <dbReference type="ARBA" id="ARBA00022853"/>
    </source>
</evidence>
<evidence type="ECO:0000313" key="16">
    <source>
        <dbReference type="Proteomes" id="UP000663889"/>
    </source>
</evidence>
<dbReference type="GO" id="GO:0045944">
    <property type="term" value="P:positive regulation of transcription by RNA polymerase II"/>
    <property type="evidence" value="ECO:0007669"/>
    <property type="project" value="TreeGrafter"/>
</dbReference>
<keyword evidence="8" id="KW-0805">Transcription regulation</keyword>
<name>A0A815MPH1_9BILA</name>
<evidence type="ECO:0000256" key="12">
    <source>
        <dbReference type="PROSITE-ProRule" id="PRU00203"/>
    </source>
</evidence>
<evidence type="ECO:0000256" key="9">
    <source>
        <dbReference type="ARBA" id="ARBA00023163"/>
    </source>
</evidence>
<dbReference type="InterPro" id="IPR032466">
    <property type="entry name" value="Metal_Hydrolase"/>
</dbReference>